<gene>
    <name evidence="2" type="ORF">ACFQS1_40145</name>
</gene>
<accession>A0ABW2I5R0</accession>
<dbReference type="Pfam" id="PF24725">
    <property type="entry name" value="DUF7677"/>
    <property type="match status" value="1"/>
</dbReference>
<protein>
    <recommendedName>
        <fullName evidence="1">DUF7677 domain-containing protein</fullName>
    </recommendedName>
</protein>
<dbReference type="InterPro" id="IPR056094">
    <property type="entry name" value="DUF7677"/>
</dbReference>
<dbReference type="RefSeq" id="WP_378978267.1">
    <property type="nucleotide sequence ID" value="NZ_JBHTBJ010000089.1"/>
</dbReference>
<evidence type="ECO:0000313" key="3">
    <source>
        <dbReference type="Proteomes" id="UP001596548"/>
    </source>
</evidence>
<name>A0ABW2I5R0_9ACTN</name>
<proteinExistence type="predicted"/>
<dbReference type="Proteomes" id="UP001596548">
    <property type="component" value="Unassembled WGS sequence"/>
</dbReference>
<reference evidence="3" key="1">
    <citation type="journal article" date="2019" name="Int. J. Syst. Evol. Microbiol.">
        <title>The Global Catalogue of Microorganisms (GCM) 10K type strain sequencing project: providing services to taxonomists for standard genome sequencing and annotation.</title>
        <authorList>
            <consortium name="The Broad Institute Genomics Platform"/>
            <consortium name="The Broad Institute Genome Sequencing Center for Infectious Disease"/>
            <person name="Wu L."/>
            <person name="Ma J."/>
        </authorList>
    </citation>
    <scope>NUCLEOTIDE SEQUENCE [LARGE SCALE GENOMIC DNA]</scope>
    <source>
        <strain evidence="3">XZYJT-10</strain>
    </source>
</reference>
<feature type="domain" description="DUF7677" evidence="1">
    <location>
        <begin position="3"/>
        <end position="99"/>
    </location>
</feature>
<keyword evidence="3" id="KW-1185">Reference proteome</keyword>
<evidence type="ECO:0000313" key="2">
    <source>
        <dbReference type="EMBL" id="MFC7280205.1"/>
    </source>
</evidence>
<sequence length="101" mass="11306">MAHLPESVRSSLRFFAFYLAEGTLALDLLEGIDYRPAVMLYGSGLEQVLAIFANVLEVDEAGEVTNYAEAEHRAAQWIRRICDDGYLVDPPFAAWELELAL</sequence>
<organism evidence="2 3">
    <name type="scientific">Paractinoplanes rhizophilus</name>
    <dbReference type="NCBI Taxonomy" id="1416877"/>
    <lineage>
        <taxon>Bacteria</taxon>
        <taxon>Bacillati</taxon>
        <taxon>Actinomycetota</taxon>
        <taxon>Actinomycetes</taxon>
        <taxon>Micromonosporales</taxon>
        <taxon>Micromonosporaceae</taxon>
        <taxon>Paractinoplanes</taxon>
    </lineage>
</organism>
<evidence type="ECO:0000259" key="1">
    <source>
        <dbReference type="Pfam" id="PF24725"/>
    </source>
</evidence>
<comment type="caution">
    <text evidence="2">The sequence shown here is derived from an EMBL/GenBank/DDBJ whole genome shotgun (WGS) entry which is preliminary data.</text>
</comment>
<dbReference type="EMBL" id="JBHTBJ010000089">
    <property type="protein sequence ID" value="MFC7280205.1"/>
    <property type="molecule type" value="Genomic_DNA"/>
</dbReference>